<accession>A0A6L2QBE1</accession>
<feature type="compositionally biased region" description="Basic residues" evidence="2">
    <location>
        <begin position="82"/>
        <end position="97"/>
    </location>
</feature>
<evidence type="ECO:0000256" key="1">
    <source>
        <dbReference type="SAM" id="Coils"/>
    </source>
</evidence>
<feature type="compositionally biased region" description="Polar residues" evidence="2">
    <location>
        <begin position="26"/>
        <end position="46"/>
    </location>
</feature>
<feature type="compositionally biased region" description="Basic and acidic residues" evidence="2">
    <location>
        <begin position="1526"/>
        <end position="1539"/>
    </location>
</feature>
<proteinExistence type="predicted"/>
<feature type="compositionally biased region" description="Acidic residues" evidence="2">
    <location>
        <begin position="1685"/>
        <end position="1694"/>
    </location>
</feature>
<feature type="compositionally biased region" description="Basic and acidic residues" evidence="2">
    <location>
        <begin position="208"/>
        <end position="223"/>
    </location>
</feature>
<feature type="region of interest" description="Disordered" evidence="2">
    <location>
        <begin position="178"/>
        <end position="288"/>
    </location>
</feature>
<feature type="compositionally biased region" description="Basic and acidic residues" evidence="2">
    <location>
        <begin position="180"/>
        <end position="200"/>
    </location>
</feature>
<name>A0A6L2QBE1_COPFO</name>
<dbReference type="Proteomes" id="UP000502823">
    <property type="component" value="Unassembled WGS sequence"/>
</dbReference>
<feature type="compositionally biased region" description="Basic residues" evidence="2">
    <location>
        <begin position="118"/>
        <end position="133"/>
    </location>
</feature>
<feature type="region of interest" description="Disordered" evidence="2">
    <location>
        <begin position="957"/>
        <end position="1011"/>
    </location>
</feature>
<evidence type="ECO:0000313" key="3">
    <source>
        <dbReference type="EMBL" id="GFG40388.1"/>
    </source>
</evidence>
<feature type="region of interest" description="Disordered" evidence="2">
    <location>
        <begin position="1681"/>
        <end position="1729"/>
    </location>
</feature>
<dbReference type="InParanoid" id="A0A6L2QBE1"/>
<feature type="compositionally biased region" description="Low complexity" evidence="2">
    <location>
        <begin position="225"/>
        <end position="238"/>
    </location>
</feature>
<feature type="region of interest" description="Disordered" evidence="2">
    <location>
        <begin position="1416"/>
        <end position="1435"/>
    </location>
</feature>
<feature type="region of interest" description="Disordered" evidence="2">
    <location>
        <begin position="16"/>
        <end position="135"/>
    </location>
</feature>
<comment type="caution">
    <text evidence="3">The sequence shown here is derived from an EMBL/GenBank/DDBJ whole genome shotgun (WGS) entry which is preliminary data.</text>
</comment>
<keyword evidence="4" id="KW-1185">Reference proteome</keyword>
<feature type="compositionally biased region" description="Low complexity" evidence="2">
    <location>
        <begin position="883"/>
        <end position="903"/>
    </location>
</feature>
<protein>
    <submittedName>
        <fullName evidence="3">Uncharacterized protein</fullName>
    </submittedName>
</protein>
<organism evidence="3 4">
    <name type="scientific">Coptotermes formosanus</name>
    <name type="common">Formosan subterranean termite</name>
    <dbReference type="NCBI Taxonomy" id="36987"/>
    <lineage>
        <taxon>Eukaryota</taxon>
        <taxon>Metazoa</taxon>
        <taxon>Ecdysozoa</taxon>
        <taxon>Arthropoda</taxon>
        <taxon>Hexapoda</taxon>
        <taxon>Insecta</taxon>
        <taxon>Pterygota</taxon>
        <taxon>Neoptera</taxon>
        <taxon>Polyneoptera</taxon>
        <taxon>Dictyoptera</taxon>
        <taxon>Blattodea</taxon>
        <taxon>Blattoidea</taxon>
        <taxon>Termitoidae</taxon>
        <taxon>Rhinotermitidae</taxon>
        <taxon>Coptotermes</taxon>
    </lineage>
</organism>
<feature type="region of interest" description="Disordered" evidence="2">
    <location>
        <begin position="1787"/>
        <end position="1818"/>
    </location>
</feature>
<evidence type="ECO:0000313" key="4">
    <source>
        <dbReference type="Proteomes" id="UP000502823"/>
    </source>
</evidence>
<evidence type="ECO:0000256" key="2">
    <source>
        <dbReference type="SAM" id="MobiDB-lite"/>
    </source>
</evidence>
<feature type="compositionally biased region" description="Basic and acidic residues" evidence="2">
    <location>
        <begin position="828"/>
        <end position="842"/>
    </location>
</feature>
<dbReference type="OrthoDB" id="7989901at2759"/>
<feature type="region of interest" description="Disordered" evidence="2">
    <location>
        <begin position="557"/>
        <end position="584"/>
    </location>
</feature>
<feature type="compositionally biased region" description="Polar residues" evidence="2">
    <location>
        <begin position="1508"/>
        <end position="1525"/>
    </location>
</feature>
<feature type="non-terminal residue" evidence="3">
    <location>
        <position position="1992"/>
    </location>
</feature>
<reference evidence="4" key="1">
    <citation type="submission" date="2020-01" db="EMBL/GenBank/DDBJ databases">
        <title>Draft genome sequence of the Termite Coptotermes fromosanus.</title>
        <authorList>
            <person name="Itakura S."/>
            <person name="Yosikawa Y."/>
            <person name="Umezawa K."/>
        </authorList>
    </citation>
    <scope>NUCLEOTIDE SEQUENCE [LARGE SCALE GENOMIC DNA]</scope>
</reference>
<feature type="compositionally biased region" description="Basic and acidic residues" evidence="2">
    <location>
        <begin position="254"/>
        <end position="267"/>
    </location>
</feature>
<feature type="region of interest" description="Disordered" evidence="2">
    <location>
        <begin position="883"/>
        <end position="928"/>
    </location>
</feature>
<feature type="coiled-coil region" evidence="1">
    <location>
        <begin position="1582"/>
        <end position="1613"/>
    </location>
</feature>
<sequence>MEGLFVKHFLKRTVSTTPRARPLEGTEQSANMETVGGVSTLQQVRTSGGEDWSDGCRSPLSPGPGFVFPGVLRNTEKEPTEKRKKWSLGGFFRRRKKDVGSESSSQDEGDYNAPRKGFLARRRSRREKRKSRTNRTVGAFDHIVVNPLTQTLKPPVRNEVGSAADEVNGCVRDANINTLLREKDSQQADGARRSRSREPRQGGSVDRLSSRSSRESYQRHARQDSSLSRNSSGGSESLDQGSSSRRGRLGAVKARAEALRDRQRAESSSEEGEFPTSSPLSRFKSDEMLPVSLQRDGSLHRKSRVARTERYIKRLSRDEEGIIKKEAAEIELQRQQRLCKSDAEGSLKLPVNKNKSVPCVNRWAAIPAAYREPSDFEHPKLYMKASSATPSPVHSPLVRPKNIVHYTNSAPPCSQLGYDTSTSTFPPSHSIHYATPVTANSLDRKTPQHYVRALGSSPLLPSNRSAESIPTVGIPRARINDYRQTKQVFEHGKAGRSDREYIEFQQPGQRSLSYDSSINRAMPKCGSPSSGPSPVPDSKDVRMVQFPVARLQASRSLDSRGGNISSGFVAVKNGPPPPPPRDPQRRLLCVSSVQQDPARPMSFACDGNNHNRYPLQQEHQQQANLTTSSVSPFTHLQLLHQGGADSAFSDIPWASNGQRRSNSDNQLATLHFGHNNNMLHPHAYNPTGHSRQSACSPESVNPSCYQNQYSGHGNKFIVRTTPSPDIYNSSPKQSVSIGQQHFQYFADHQPRSRRPIHVQYNVTNVSNSDQPYLSDSQVVIMKPPYQNHEKRHPVQHAMEVWRQKDQEGGVRQRKSVATSPRFSVHPTNRNERSRSNSPRPKELPTGLVSHSDSAFRTAKTTKIRVLPLSIPAVCPADSLSSLSGNSDISSPMQMSSSSKFSPDIPAHESHQSSGAVDSLRRKESLGSHRPLSMVLEKSETSDPPHQHGPIGEASCQKTVEHEHHQQQPSVPNSVHAPPTRRHSRQSSSSSIEAADWISEDAGTSEVHMKKRKSRNLEDALTELEAIYQSLKLGDEDLLDRAERRDLPVPHQKLNDGTPTIASALSPCGVSRGAESDSGYNFGWGSSSFESVLDKVDPPSRKRAPSIRRSGIPDRVMDDMAYRRLHPKDRPGSHYIRNVMSQSGSYLCASPAAAAAEINPEDPPQKPLYASINPEPDVTLDDVVFRNIRHANNTLKVLDPQPPFGIPIGPIAPACNSDYLHAVPTDSYRSMFTPRRMPDVVKDDLAYRNLRKDSLKEPFNFRACSDDMSGILKNTFISSTHSKNDNFLMRKRRAVRSLSANIQSLVNREPLTLCSRNIDQNFEKAQSLSDLPDALQVAQKILEGKEVIGGGSIKLCNLTGSSNERSIDEHGDTSPFTQESRRFCPSPGSSWIERANLTDCGDRLSFLTSTSTETLTDSRANLMQHDSGPNKRSSWQQKLRVFIPPNTVRDHNEDTSVPDDVTATQRPPPPPTPERNSSRLLSEHNKGDIHQRPPPPPTPERSSSRRPSLDQNKILSTLVQTPSSLTPDRESPRQAQDHCRPPVCKLNEISPRNSLAVRSGRSSPQTDLLLPIPDVVPGSPIDERQLEELLTALAREAKATSDKLERELEELGGDTVPNQEEVATVEPILEEEHKRQYTDDPNLRCQVGKKLSQAHEENILQEQTPELQEEHKNENRVHGYQNVQSELEEQQEQDEGQQSSQGPQKHDNEQLYEVCTGYESAPKSVSAEEERVVSKERFGVGDEVPPLCDIQTESLSTKAVASEVLTEDRVTKDGPYIEKISYENRLEQTPPNLIENSKAPVKELSSDSPPEMLESSKDADQEFRLDVIEPSKESAPGNREAHSSNIASDWCDYSDALCKTVRVTSSSPALNHDHEESTAHTHVSVIVSQEQGSTVQEVAETEVTAQFSETFALPVVEHFTQNTATEEHSLPSAKPEFIDQSSAEECKGVATSVEVSNESVANNFDSLSTDHKVAKSCIEGEDLGASASPSAAA</sequence>
<feature type="compositionally biased region" description="Basic and acidic residues" evidence="2">
    <location>
        <begin position="1480"/>
        <end position="1490"/>
    </location>
</feature>
<keyword evidence="1" id="KW-0175">Coiled coil</keyword>
<gene>
    <name evidence="3" type="ORF">Cfor_07222</name>
</gene>
<feature type="region of interest" description="Disordered" evidence="2">
    <location>
        <begin position="804"/>
        <end position="854"/>
    </location>
</feature>
<feature type="region of interest" description="Disordered" evidence="2">
    <location>
        <begin position="1442"/>
        <end position="1545"/>
    </location>
</feature>
<dbReference type="EMBL" id="BLKM01002028">
    <property type="protein sequence ID" value="GFG40388.1"/>
    <property type="molecule type" value="Genomic_DNA"/>
</dbReference>